<feature type="compositionally biased region" description="Acidic residues" evidence="1">
    <location>
        <begin position="392"/>
        <end position="405"/>
    </location>
</feature>
<feature type="compositionally biased region" description="Basic and acidic residues" evidence="1">
    <location>
        <begin position="441"/>
        <end position="462"/>
    </location>
</feature>
<reference evidence="2 3" key="1">
    <citation type="journal article" date="2025" name="Microbiol. Resour. Announc.">
        <title>Draft genome sequences for Neonectria magnoliae and Neonectria punicea, canker pathogens of Liriodendron tulipifera and Acer saccharum in West Virginia.</title>
        <authorList>
            <person name="Petronek H.M."/>
            <person name="Kasson M.T."/>
            <person name="Metheny A.M."/>
            <person name="Stauder C.M."/>
            <person name="Lovett B."/>
            <person name="Lynch S.C."/>
            <person name="Garnas J.R."/>
            <person name="Kasson L.R."/>
            <person name="Stajich J.E."/>
        </authorList>
    </citation>
    <scope>NUCLEOTIDE SEQUENCE [LARGE SCALE GENOMIC DNA]</scope>
    <source>
        <strain evidence="2 3">NRRL 64653</strain>
    </source>
</reference>
<comment type="caution">
    <text evidence="2">The sequence shown here is derived from an EMBL/GenBank/DDBJ whole genome shotgun (WGS) entry which is preliminary data.</text>
</comment>
<feature type="region of interest" description="Disordered" evidence="1">
    <location>
        <begin position="373"/>
        <end position="508"/>
    </location>
</feature>
<dbReference type="EMBL" id="JAZAVJ010000053">
    <property type="protein sequence ID" value="KAK7417875.1"/>
    <property type="molecule type" value="Genomic_DNA"/>
</dbReference>
<name>A0ABR1HA22_9HYPO</name>
<organism evidence="2 3">
    <name type="scientific">Neonectria punicea</name>
    <dbReference type="NCBI Taxonomy" id="979145"/>
    <lineage>
        <taxon>Eukaryota</taxon>
        <taxon>Fungi</taxon>
        <taxon>Dikarya</taxon>
        <taxon>Ascomycota</taxon>
        <taxon>Pezizomycotina</taxon>
        <taxon>Sordariomycetes</taxon>
        <taxon>Hypocreomycetidae</taxon>
        <taxon>Hypocreales</taxon>
        <taxon>Nectriaceae</taxon>
        <taxon>Neonectria</taxon>
    </lineage>
</organism>
<evidence type="ECO:0000313" key="2">
    <source>
        <dbReference type="EMBL" id="KAK7417875.1"/>
    </source>
</evidence>
<accession>A0ABR1HA22</accession>
<dbReference type="Proteomes" id="UP001498476">
    <property type="component" value="Unassembled WGS sequence"/>
</dbReference>
<evidence type="ECO:0000313" key="3">
    <source>
        <dbReference type="Proteomes" id="UP001498476"/>
    </source>
</evidence>
<evidence type="ECO:0000256" key="1">
    <source>
        <dbReference type="SAM" id="MobiDB-lite"/>
    </source>
</evidence>
<feature type="compositionally biased region" description="Basic and acidic residues" evidence="1">
    <location>
        <begin position="473"/>
        <end position="508"/>
    </location>
</feature>
<gene>
    <name evidence="2" type="ORF">QQX98_004350</name>
</gene>
<feature type="compositionally biased region" description="Basic and acidic residues" evidence="1">
    <location>
        <begin position="406"/>
        <end position="415"/>
    </location>
</feature>
<proteinExistence type="predicted"/>
<feature type="compositionally biased region" description="Acidic residues" evidence="1">
    <location>
        <begin position="416"/>
        <end position="440"/>
    </location>
</feature>
<feature type="compositionally biased region" description="Acidic residues" evidence="1">
    <location>
        <begin position="463"/>
        <end position="472"/>
    </location>
</feature>
<protein>
    <submittedName>
        <fullName evidence="2">Uncharacterized protein</fullName>
    </submittedName>
</protein>
<sequence>MPYTSKRLTEYQQHWAHRPVVTFSRPCSPSASDSGLPDVFTEDGAKKFKTAATLPGDPTQPTLQQYDFRRLPGRGGGQCIVLQDDWQQRTRDIIKFCELNFKHVSWDDLDEPTRDEFIKMAPEARRLMTIKFGNVHLFAARIWRVIDAAIFQKTDTKSIKWTHDYFKYQDGMLKELRKLNPTAPHSHMTEMWQQWDRLSVCLHDEMLDSLEPPRMAPTRRFIEERISVDCFQQVIADGIGPSFPSSLCDLSKEILQRLGRFFVRWEQQFSFSKDYHYFLFAHPGTLKTSFTFKRKLSLCLAMQGLKDNYFGAGVGKDPGQRFEGRQVDLIVAPMVMAVNFSEEYNFIRIPMMVVPMVVCAGWIERLDRMEKEKGETMSDDGIWSDTSYGFDSTDEEEAETEDDAEEHGKVVKKEVEMEDDDAEELGKADDEEVKMDDDAEEHAKVFKEDGDTEESIKVVKDEFEMEDDDDEESSKVGKAEKDKSSKDRLSVNDERPTKRRGLRSDSHK</sequence>
<keyword evidence="3" id="KW-1185">Reference proteome</keyword>